<name>Q4S116_TETNG</name>
<keyword evidence="1 5" id="KW-0489">Methyltransferase</keyword>
<feature type="binding site" evidence="6">
    <location>
        <position position="259"/>
    </location>
    <ligand>
        <name>Zn(2+)</name>
        <dbReference type="ChEBI" id="CHEBI:29105"/>
    </ligand>
</feature>
<dbReference type="NCBIfam" id="NF007020">
    <property type="entry name" value="PRK09485.1"/>
    <property type="match status" value="1"/>
</dbReference>
<evidence type="ECO:0000256" key="7">
    <source>
        <dbReference type="SAM" id="MobiDB-lite"/>
    </source>
</evidence>
<protein>
    <submittedName>
        <fullName evidence="9">(spotted green pufferfish) hypothetical protein</fullName>
    </submittedName>
</protein>
<feature type="region of interest" description="Disordered" evidence="7">
    <location>
        <begin position="110"/>
        <end position="131"/>
    </location>
</feature>
<comment type="pathway">
    <text evidence="5">Amino-acid biosynthesis; L-methionine biosynthesis via de novo pathway; L-methionine from L-homocysteine (BhmT route): step 1/1.</text>
</comment>
<dbReference type="InterPro" id="IPR051486">
    <property type="entry name" value="Hcy_S-methyltransferase"/>
</dbReference>
<dbReference type="GO" id="GO:0008898">
    <property type="term" value="F:S-adenosylmethionine-homocysteine S-methyltransferase activity"/>
    <property type="evidence" value="ECO:0007669"/>
    <property type="project" value="TreeGrafter"/>
</dbReference>
<sequence length="372" mass="40039">MESSPRLNRYLCDDGPFILDGGLATDLEAQGVHLQGDPLWSARLLYTNPQAIRDAHCRFLLSGADVISTATYQASVEGFMDHLNVSSEGAKELIMSGVQLAKEAVESFVPGTNPNTTVQSGEGKVNSEGSEGLAGQCSSGRRCPLVAGSLGPYGAFLHNGSEYTGDYAEKMSVQELKAWHRPQVECLAAAEADVLAFETIPSIKEAEALVELLKEFPNTKAWLSLSCKDVKRLSDGSLFRDAVQIANRSEQLIAVGVNCCPPELVEPLLDSARTLLSPEISWVVYPNSGESWDPEQGWCTSEAALPALLEMSGTWVKQGAALIGGCCRISPAHVAKLRRHLKGSRGSPTSEPRPKCKPSLHTGRKRDHALVV</sequence>
<evidence type="ECO:0000256" key="3">
    <source>
        <dbReference type="ARBA" id="ARBA00022723"/>
    </source>
</evidence>
<comment type="subunit">
    <text evidence="5">Homotetramer.</text>
</comment>
<feature type="region of interest" description="Disordered" evidence="7">
    <location>
        <begin position="341"/>
        <end position="372"/>
    </location>
</feature>
<accession>Q4S116</accession>
<evidence type="ECO:0000313" key="9">
    <source>
        <dbReference type="EMBL" id="CAG05666.1"/>
    </source>
</evidence>
<dbReference type="SUPFAM" id="SSF82282">
    <property type="entry name" value="Homocysteine S-methyltransferase"/>
    <property type="match status" value="1"/>
</dbReference>
<comment type="cofactor">
    <cofactor evidence="5">
        <name>Zn(2+)</name>
        <dbReference type="ChEBI" id="CHEBI:29105"/>
    </cofactor>
    <text evidence="5">Binds 1 zinc ion per subunit.</text>
</comment>
<evidence type="ECO:0000256" key="5">
    <source>
        <dbReference type="PIRNR" id="PIRNR037505"/>
    </source>
</evidence>
<dbReference type="GO" id="GO:0033528">
    <property type="term" value="P:S-methylmethionine cycle"/>
    <property type="evidence" value="ECO:0007669"/>
    <property type="project" value="TreeGrafter"/>
</dbReference>
<dbReference type="UniPathway" id="UPA00051">
    <property type="reaction ID" value="UER00083"/>
</dbReference>
<dbReference type="InterPro" id="IPR017226">
    <property type="entry name" value="BHMT-like"/>
</dbReference>
<keyword evidence="2 5" id="KW-0808">Transferase</keyword>
<dbReference type="AlphaFoldDB" id="Q4S116"/>
<dbReference type="OrthoDB" id="261426at2759"/>
<feature type="compositionally biased region" description="Basic residues" evidence="7">
    <location>
        <begin position="355"/>
        <end position="372"/>
    </location>
</feature>
<feature type="domain" description="Hcy-binding" evidence="8">
    <location>
        <begin position="5"/>
        <end position="341"/>
    </location>
</feature>
<dbReference type="Pfam" id="PF02574">
    <property type="entry name" value="S-methyl_trans"/>
    <property type="match status" value="1"/>
</dbReference>
<dbReference type="PROSITE" id="PS50970">
    <property type="entry name" value="HCY"/>
    <property type="match status" value="1"/>
</dbReference>
<feature type="binding site" evidence="6">
    <location>
        <position position="326"/>
    </location>
    <ligand>
        <name>Zn(2+)</name>
        <dbReference type="ChEBI" id="CHEBI:29105"/>
    </ligand>
</feature>
<comment type="caution">
    <text evidence="9">The sequence shown here is derived from an EMBL/GenBank/DDBJ whole genome shotgun (WGS) entry which is preliminary data.</text>
</comment>
<dbReference type="KEGG" id="tng:GSTEN00025770G001"/>
<evidence type="ECO:0000256" key="2">
    <source>
        <dbReference type="ARBA" id="ARBA00022679"/>
    </source>
</evidence>
<comment type="function">
    <text evidence="5">Involved in the regulation of homocysteine metabolism.</text>
</comment>
<keyword evidence="4 5" id="KW-0862">Zinc</keyword>
<evidence type="ECO:0000256" key="1">
    <source>
        <dbReference type="ARBA" id="ARBA00022603"/>
    </source>
</evidence>
<dbReference type="InterPro" id="IPR003726">
    <property type="entry name" value="HCY_dom"/>
</dbReference>
<dbReference type="PANTHER" id="PTHR46015">
    <property type="entry name" value="ZGC:172121"/>
    <property type="match status" value="1"/>
</dbReference>
<dbReference type="GO" id="GO:0009086">
    <property type="term" value="P:methionine biosynthetic process"/>
    <property type="evidence" value="ECO:0007669"/>
    <property type="project" value="InterPro"/>
</dbReference>
<dbReference type="FunFam" id="3.20.20.330:FF:000002">
    <property type="entry name" value="Homocysteine S-methyltransferase"/>
    <property type="match status" value="1"/>
</dbReference>
<evidence type="ECO:0000256" key="4">
    <source>
        <dbReference type="ARBA" id="ARBA00022833"/>
    </source>
</evidence>
<evidence type="ECO:0000259" key="8">
    <source>
        <dbReference type="PROSITE" id="PS50970"/>
    </source>
</evidence>
<proteinExistence type="predicted"/>
<feature type="binding site" evidence="6">
    <location>
        <position position="327"/>
    </location>
    <ligand>
        <name>Zn(2+)</name>
        <dbReference type="ChEBI" id="CHEBI:29105"/>
    </ligand>
</feature>
<feature type="compositionally biased region" description="Polar residues" evidence="7">
    <location>
        <begin position="110"/>
        <end position="120"/>
    </location>
</feature>
<dbReference type="GO" id="GO:0008270">
    <property type="term" value="F:zinc ion binding"/>
    <property type="evidence" value="ECO:0007669"/>
    <property type="project" value="UniProtKB-UniRule"/>
</dbReference>
<reference evidence="9" key="1">
    <citation type="journal article" date="2004" name="Nature">
        <title>Genome duplication in the teleost fish Tetraodon nigroviridis reveals the early vertebrate proto-karyotype.</title>
        <authorList>
            <person name="Jaillon O."/>
            <person name="Aury J.-M."/>
            <person name="Brunet F."/>
            <person name="Petit J.-L."/>
            <person name="Stange-Thomann N."/>
            <person name="Mauceli E."/>
            <person name="Bouneau L."/>
            <person name="Fischer C."/>
            <person name="Ozouf-Costaz C."/>
            <person name="Bernot A."/>
            <person name="Nicaud S."/>
            <person name="Jaffe D."/>
            <person name="Fisher S."/>
            <person name="Lutfalla G."/>
            <person name="Dossat C."/>
            <person name="Segurens B."/>
            <person name="Dasilva C."/>
            <person name="Salanoubat M."/>
            <person name="Levy M."/>
            <person name="Boudet N."/>
            <person name="Castellano S."/>
            <person name="Anthouard V."/>
            <person name="Jubin C."/>
            <person name="Castelli V."/>
            <person name="Katinka M."/>
            <person name="Vacherie B."/>
            <person name="Biemont C."/>
            <person name="Skalli Z."/>
            <person name="Cattolico L."/>
            <person name="Poulain J."/>
            <person name="De Berardinis V."/>
            <person name="Cruaud C."/>
            <person name="Duprat S."/>
            <person name="Brottier P."/>
            <person name="Coutanceau J.-P."/>
            <person name="Gouzy J."/>
            <person name="Parra G."/>
            <person name="Lardier G."/>
            <person name="Chapple C."/>
            <person name="McKernan K.J."/>
            <person name="McEwan P."/>
            <person name="Bosak S."/>
            <person name="Kellis M."/>
            <person name="Volff J.-N."/>
            <person name="Guigo R."/>
            <person name="Zody M.C."/>
            <person name="Mesirov J."/>
            <person name="Lindblad-Toh K."/>
            <person name="Birren B."/>
            <person name="Nusbaum C."/>
            <person name="Kahn D."/>
            <person name="Robinson-Rechavi M."/>
            <person name="Laudet V."/>
            <person name="Schachter V."/>
            <person name="Quetier F."/>
            <person name="Saurin W."/>
            <person name="Scarpelli C."/>
            <person name="Wincker P."/>
            <person name="Lander E.S."/>
            <person name="Weissenbach J."/>
            <person name="Roest Crollius H."/>
        </authorList>
    </citation>
    <scope>NUCLEOTIDE SEQUENCE [LARGE SCALE GENOMIC DNA]</scope>
</reference>
<dbReference type="InterPro" id="IPR036589">
    <property type="entry name" value="HCY_dom_sf"/>
</dbReference>
<dbReference type="GO" id="GO:0032259">
    <property type="term" value="P:methylation"/>
    <property type="evidence" value="ECO:0007669"/>
    <property type="project" value="UniProtKB-KW"/>
</dbReference>
<gene>
    <name evidence="9" type="ORF">GSTENG00025770001</name>
</gene>
<evidence type="ECO:0000256" key="6">
    <source>
        <dbReference type="PROSITE-ProRule" id="PRU00333"/>
    </source>
</evidence>
<reference evidence="9" key="2">
    <citation type="submission" date="2004-02" db="EMBL/GenBank/DDBJ databases">
        <authorList>
            <consortium name="Genoscope"/>
            <consortium name="Whitehead Institute Centre for Genome Research"/>
        </authorList>
    </citation>
    <scope>NUCLEOTIDE SEQUENCE</scope>
</reference>
<dbReference type="PANTHER" id="PTHR46015:SF1">
    <property type="entry name" value="HOMOCYSTEINE S-METHYLTRANSFERASE-LIKE ISOFORM 1"/>
    <property type="match status" value="1"/>
</dbReference>
<dbReference type="Gene3D" id="3.20.20.330">
    <property type="entry name" value="Homocysteine-binding-like domain"/>
    <property type="match status" value="1"/>
</dbReference>
<organism evidence="9">
    <name type="scientific">Tetraodon nigroviridis</name>
    <name type="common">Spotted green pufferfish</name>
    <name type="synonym">Chelonodon nigroviridis</name>
    <dbReference type="NCBI Taxonomy" id="99883"/>
    <lineage>
        <taxon>Eukaryota</taxon>
        <taxon>Metazoa</taxon>
        <taxon>Chordata</taxon>
        <taxon>Craniata</taxon>
        <taxon>Vertebrata</taxon>
        <taxon>Euteleostomi</taxon>
        <taxon>Actinopterygii</taxon>
        <taxon>Neopterygii</taxon>
        <taxon>Teleostei</taxon>
        <taxon>Neoteleostei</taxon>
        <taxon>Acanthomorphata</taxon>
        <taxon>Eupercaria</taxon>
        <taxon>Tetraodontiformes</taxon>
        <taxon>Tetradontoidea</taxon>
        <taxon>Tetraodontidae</taxon>
        <taxon>Tetraodon</taxon>
    </lineage>
</organism>
<dbReference type="EMBL" id="CAAE01014770">
    <property type="protein sequence ID" value="CAG05666.1"/>
    <property type="molecule type" value="Genomic_DNA"/>
</dbReference>
<dbReference type="PIRSF" id="PIRSF037505">
    <property type="entry name" value="Betaine_HMT"/>
    <property type="match status" value="1"/>
</dbReference>
<keyword evidence="3 5" id="KW-0479">Metal-binding</keyword>